<name>A0A1A9EYM4_9GAMM</name>
<dbReference type="InterPro" id="IPR050463">
    <property type="entry name" value="Gfo/Idh/MocA_oxidrdct_glycsds"/>
</dbReference>
<evidence type="ECO:0000259" key="2">
    <source>
        <dbReference type="Pfam" id="PF01408"/>
    </source>
</evidence>
<proteinExistence type="predicted"/>
<dbReference type="STRING" id="1821621.A8C75_09770"/>
<dbReference type="InterPro" id="IPR000683">
    <property type="entry name" value="Gfo/Idh/MocA-like_OxRdtase_N"/>
</dbReference>
<dbReference type="PANTHER" id="PTHR43818:SF11">
    <property type="entry name" value="BCDNA.GH03377"/>
    <property type="match status" value="1"/>
</dbReference>
<dbReference type="KEGG" id="mars:A8C75_09770"/>
<protein>
    <submittedName>
        <fullName evidence="4">Fructose reductase</fullName>
    </submittedName>
</protein>
<evidence type="ECO:0000256" key="1">
    <source>
        <dbReference type="ARBA" id="ARBA00023002"/>
    </source>
</evidence>
<feature type="domain" description="GFO/IDH/MocA-like oxidoreductase" evidence="3">
    <location>
        <begin position="133"/>
        <end position="253"/>
    </location>
</feature>
<dbReference type="Gene3D" id="3.40.50.720">
    <property type="entry name" value="NAD(P)-binding Rossmann-like Domain"/>
    <property type="match status" value="1"/>
</dbReference>
<evidence type="ECO:0000313" key="5">
    <source>
        <dbReference type="Proteomes" id="UP000078070"/>
    </source>
</evidence>
<evidence type="ECO:0000313" key="4">
    <source>
        <dbReference type="EMBL" id="ANG62741.1"/>
    </source>
</evidence>
<dbReference type="Pfam" id="PF22725">
    <property type="entry name" value="GFO_IDH_MocA_C3"/>
    <property type="match status" value="1"/>
</dbReference>
<keyword evidence="5" id="KW-1185">Reference proteome</keyword>
<dbReference type="InterPro" id="IPR036291">
    <property type="entry name" value="NAD(P)-bd_dom_sf"/>
</dbReference>
<reference evidence="5" key="1">
    <citation type="submission" date="2016-05" db="EMBL/GenBank/DDBJ databases">
        <authorList>
            <person name="Baek K."/>
            <person name="Yang S.-J."/>
        </authorList>
    </citation>
    <scope>NUCLEOTIDE SEQUENCE [LARGE SCALE GENOMIC DNA]</scope>
    <source>
        <strain evidence="5">ST58-10</strain>
    </source>
</reference>
<reference evidence="4 5" key="2">
    <citation type="journal article" date="2018" name="Int. J. Syst. Evol. Microbiol.">
        <title>Marinobacterium aestuarii sp. nov., a benzene-degrading marine bacterium isolated from estuary sediment.</title>
        <authorList>
            <person name="Bae S.S."/>
            <person name="Jung J."/>
            <person name="Chung D."/>
            <person name="Baek K."/>
        </authorList>
    </citation>
    <scope>NUCLEOTIDE SEQUENCE [LARGE SCALE GENOMIC DNA]</scope>
    <source>
        <strain evidence="4 5">ST58-10</strain>
    </source>
</reference>
<dbReference type="OrthoDB" id="9781031at2"/>
<dbReference type="EMBL" id="CP015839">
    <property type="protein sequence ID" value="ANG62741.1"/>
    <property type="molecule type" value="Genomic_DNA"/>
</dbReference>
<gene>
    <name evidence="4" type="ORF">A8C75_09770</name>
</gene>
<dbReference type="Gene3D" id="3.30.360.10">
    <property type="entry name" value="Dihydrodipicolinate Reductase, domain 2"/>
    <property type="match status" value="1"/>
</dbReference>
<dbReference type="SUPFAM" id="SSF51735">
    <property type="entry name" value="NAD(P)-binding Rossmann-fold domains"/>
    <property type="match status" value="1"/>
</dbReference>
<dbReference type="PANTHER" id="PTHR43818">
    <property type="entry name" value="BCDNA.GH03377"/>
    <property type="match status" value="1"/>
</dbReference>
<evidence type="ECO:0000259" key="3">
    <source>
        <dbReference type="Pfam" id="PF22725"/>
    </source>
</evidence>
<accession>A0A1A9EYM4</accession>
<keyword evidence="1" id="KW-0560">Oxidoreductase</keyword>
<dbReference type="RefSeq" id="WP_067381370.1">
    <property type="nucleotide sequence ID" value="NZ_CP015839.1"/>
</dbReference>
<organism evidence="4 5">
    <name type="scientific">Marinobacterium aestuarii</name>
    <dbReference type="NCBI Taxonomy" id="1821621"/>
    <lineage>
        <taxon>Bacteria</taxon>
        <taxon>Pseudomonadati</taxon>
        <taxon>Pseudomonadota</taxon>
        <taxon>Gammaproteobacteria</taxon>
        <taxon>Oceanospirillales</taxon>
        <taxon>Oceanospirillaceae</taxon>
        <taxon>Marinobacterium</taxon>
    </lineage>
</organism>
<dbReference type="InterPro" id="IPR055170">
    <property type="entry name" value="GFO_IDH_MocA-like_dom"/>
</dbReference>
<dbReference type="Proteomes" id="UP000078070">
    <property type="component" value="Chromosome"/>
</dbReference>
<dbReference type="GO" id="GO:0000166">
    <property type="term" value="F:nucleotide binding"/>
    <property type="evidence" value="ECO:0007669"/>
    <property type="project" value="InterPro"/>
</dbReference>
<sequence length="336" mass="35575">MSKGIGWGFIGASTIARQWMVKAVRAQVGHDVVAVMSSSLERGRAYADELGIPEAYDSVDALLADPAVDAVYISTTNELHKDQVLAAAAAGKHVLCEKPLALTLQDATEMVAACRTAGVVMGTNHHLRNAATHQAIRAEIDSGVIGDVVALRIFHAVELPSNLQTWRINKPQAGGGVILDIVVHDADTVRFLLGEDPLDVMACAQHGGMAANVEDGSMVIMRMPSGALVQTHESFVVPFAGTGLEVHGTQGSIFARDVMTQRPLGEVELVTAQGRRTLSIEHHDLYAHSLAHFARAMREGGEAAVSGEDGVKSLAVALAVAESASEGRLVRVQYPV</sequence>
<dbReference type="AlphaFoldDB" id="A0A1A9EYM4"/>
<feature type="domain" description="Gfo/Idh/MocA-like oxidoreductase N-terminal" evidence="2">
    <location>
        <begin position="6"/>
        <end position="125"/>
    </location>
</feature>
<dbReference type="Pfam" id="PF01408">
    <property type="entry name" value="GFO_IDH_MocA"/>
    <property type="match status" value="1"/>
</dbReference>
<dbReference type="GO" id="GO:0016491">
    <property type="term" value="F:oxidoreductase activity"/>
    <property type="evidence" value="ECO:0007669"/>
    <property type="project" value="UniProtKB-KW"/>
</dbReference>
<dbReference type="SUPFAM" id="SSF55347">
    <property type="entry name" value="Glyceraldehyde-3-phosphate dehydrogenase-like, C-terminal domain"/>
    <property type="match status" value="1"/>
</dbReference>